<dbReference type="KEGG" id="nfn:NFRAN_2514"/>
<sequence>MTTDDQGNPILNPAVTTLKQDEEIFVLNTLIETHTFTNGNGIGDKVEGTIVS</sequence>
<dbReference type="RefSeq" id="WP_172602293.1">
    <property type="nucleotide sequence ID" value="NZ_LR216287.1"/>
</dbReference>
<proteinExistence type="predicted"/>
<dbReference type="Proteomes" id="UP000294299">
    <property type="component" value="Chromosome NFRAN"/>
</dbReference>
<evidence type="ECO:0000313" key="1">
    <source>
        <dbReference type="EMBL" id="VFJ14836.1"/>
    </source>
</evidence>
<dbReference type="OrthoDB" id="379432at2157"/>
<accession>A0A484IDF1</accession>
<keyword evidence="2" id="KW-1185">Reference proteome</keyword>
<dbReference type="AlphaFoldDB" id="A0A484IDF1"/>
<organism evidence="1 2">
    <name type="scientific">Candidatus Nitrosocosmicus franklandianus</name>
    <dbReference type="NCBI Taxonomy" id="1798806"/>
    <lineage>
        <taxon>Archaea</taxon>
        <taxon>Nitrososphaerota</taxon>
        <taxon>Nitrososphaeria</taxon>
        <taxon>Nitrososphaerales</taxon>
        <taxon>Nitrososphaeraceae</taxon>
        <taxon>Candidatus Nitrosocosmicus</taxon>
    </lineage>
</organism>
<dbReference type="GeneID" id="55648801"/>
<name>A0A484IDF1_9ARCH</name>
<gene>
    <name evidence="1" type="ORF">NFRAN_2514</name>
</gene>
<protein>
    <submittedName>
        <fullName evidence="1">Uncharacterized protein</fullName>
    </submittedName>
</protein>
<dbReference type="EMBL" id="LR216287">
    <property type="protein sequence ID" value="VFJ14836.1"/>
    <property type="molecule type" value="Genomic_DNA"/>
</dbReference>
<reference evidence="1 2" key="1">
    <citation type="submission" date="2019-02" db="EMBL/GenBank/DDBJ databases">
        <authorList>
            <person name="Lehtovirta-Morley E L."/>
        </authorList>
    </citation>
    <scope>NUCLEOTIDE SEQUENCE [LARGE SCALE GENOMIC DNA]</scope>
    <source>
        <strain evidence="1">NFRAN1</strain>
    </source>
</reference>
<evidence type="ECO:0000313" key="2">
    <source>
        <dbReference type="Proteomes" id="UP000294299"/>
    </source>
</evidence>